<feature type="non-terminal residue" evidence="1">
    <location>
        <position position="1"/>
    </location>
</feature>
<accession>X0VZC1</accession>
<comment type="caution">
    <text evidence="1">The sequence shown here is derived from an EMBL/GenBank/DDBJ whole genome shotgun (WGS) entry which is preliminary data.</text>
</comment>
<dbReference type="AlphaFoldDB" id="X0VZC1"/>
<dbReference type="EMBL" id="BARS01037217">
    <property type="protein sequence ID" value="GAG23824.1"/>
    <property type="molecule type" value="Genomic_DNA"/>
</dbReference>
<name>X0VZC1_9ZZZZ</name>
<evidence type="ECO:0000313" key="1">
    <source>
        <dbReference type="EMBL" id="GAG23824.1"/>
    </source>
</evidence>
<gene>
    <name evidence="1" type="ORF">S01H1_57095</name>
</gene>
<sequence length="44" mass="4951">PSIELPIDAITGRPRIRLSVLSDGRALAQFLEVFDWVIDEIRAT</sequence>
<proteinExistence type="predicted"/>
<protein>
    <submittedName>
        <fullName evidence="1">Uncharacterized protein</fullName>
    </submittedName>
</protein>
<organism evidence="1">
    <name type="scientific">marine sediment metagenome</name>
    <dbReference type="NCBI Taxonomy" id="412755"/>
    <lineage>
        <taxon>unclassified sequences</taxon>
        <taxon>metagenomes</taxon>
        <taxon>ecological metagenomes</taxon>
    </lineage>
</organism>
<reference evidence="1" key="1">
    <citation type="journal article" date="2014" name="Front. Microbiol.">
        <title>High frequency of phylogenetically diverse reductive dehalogenase-homologous genes in deep subseafloor sedimentary metagenomes.</title>
        <authorList>
            <person name="Kawai M."/>
            <person name="Futagami T."/>
            <person name="Toyoda A."/>
            <person name="Takaki Y."/>
            <person name="Nishi S."/>
            <person name="Hori S."/>
            <person name="Arai W."/>
            <person name="Tsubouchi T."/>
            <person name="Morono Y."/>
            <person name="Uchiyama I."/>
            <person name="Ito T."/>
            <person name="Fujiyama A."/>
            <person name="Inagaki F."/>
            <person name="Takami H."/>
        </authorList>
    </citation>
    <scope>NUCLEOTIDE SEQUENCE</scope>
    <source>
        <strain evidence="1">Expedition CK06-06</strain>
    </source>
</reference>